<dbReference type="EMBL" id="AUZX01010640">
    <property type="protein sequence ID" value="EQD46726.1"/>
    <property type="molecule type" value="Genomic_DNA"/>
</dbReference>
<feature type="non-terminal residue" evidence="1">
    <location>
        <position position="129"/>
    </location>
</feature>
<accession>T0ZEY7</accession>
<reference evidence="1" key="1">
    <citation type="submission" date="2013-08" db="EMBL/GenBank/DDBJ databases">
        <authorList>
            <person name="Mendez C."/>
            <person name="Richter M."/>
            <person name="Ferrer M."/>
            <person name="Sanchez J."/>
        </authorList>
    </citation>
    <scope>NUCLEOTIDE SEQUENCE</scope>
</reference>
<proteinExistence type="predicted"/>
<evidence type="ECO:0000313" key="1">
    <source>
        <dbReference type="EMBL" id="EQD46726.1"/>
    </source>
</evidence>
<gene>
    <name evidence="1" type="ORF">B1A_14496</name>
</gene>
<comment type="caution">
    <text evidence="1">The sequence shown here is derived from an EMBL/GenBank/DDBJ whole genome shotgun (WGS) entry which is preliminary data.</text>
</comment>
<dbReference type="InterPro" id="IPR046583">
    <property type="entry name" value="DUF6631"/>
</dbReference>
<sequence>MSDLEVLFPVRQVRAGGELLDLKPFTFGQIQRAAKLLQPVAAAVQTAGIFSARNAAGDIQFRLAPDWPLHIVELLAAGGGDLVAFVAFASGKPREWVEALAIDEGVVLTKAIFELNADFFAQRVLPLLG</sequence>
<dbReference type="AlphaFoldDB" id="T0ZEY7"/>
<protein>
    <submittedName>
        <fullName evidence="1">Uncharacterized protein</fullName>
    </submittedName>
</protein>
<organism evidence="1">
    <name type="scientific">mine drainage metagenome</name>
    <dbReference type="NCBI Taxonomy" id="410659"/>
    <lineage>
        <taxon>unclassified sequences</taxon>
        <taxon>metagenomes</taxon>
        <taxon>ecological metagenomes</taxon>
    </lineage>
</organism>
<reference evidence="1" key="2">
    <citation type="journal article" date="2014" name="ISME J.">
        <title>Microbial stratification in low pH oxic and suboxic macroscopic growths along an acid mine drainage.</title>
        <authorList>
            <person name="Mendez-Garcia C."/>
            <person name="Mesa V."/>
            <person name="Sprenger R.R."/>
            <person name="Richter M."/>
            <person name="Diez M.S."/>
            <person name="Solano J."/>
            <person name="Bargiela R."/>
            <person name="Golyshina O.V."/>
            <person name="Manteca A."/>
            <person name="Ramos J.L."/>
            <person name="Gallego J.R."/>
            <person name="Llorente I."/>
            <person name="Martins Dos Santos V.A."/>
            <person name="Jensen O.N."/>
            <person name="Pelaez A.I."/>
            <person name="Sanchez J."/>
            <person name="Ferrer M."/>
        </authorList>
    </citation>
    <scope>NUCLEOTIDE SEQUENCE</scope>
</reference>
<name>T0ZEY7_9ZZZZ</name>
<dbReference type="Pfam" id="PF20336">
    <property type="entry name" value="DUF6631"/>
    <property type="match status" value="1"/>
</dbReference>